<dbReference type="PANTHER" id="PTHR32294">
    <property type="entry name" value="DNA POLYMERASE III SUBUNIT ALPHA"/>
    <property type="match status" value="1"/>
</dbReference>
<evidence type="ECO:0000256" key="4">
    <source>
        <dbReference type="ARBA" id="ARBA00022695"/>
    </source>
</evidence>
<keyword evidence="7" id="KW-0239">DNA-directed DNA polymerase</keyword>
<comment type="caution">
    <text evidence="11">The sequence shown here is derived from an EMBL/GenBank/DDBJ whole genome shotgun (WGS) entry which is preliminary data.</text>
</comment>
<dbReference type="CDD" id="cd04485">
    <property type="entry name" value="DnaE_OBF"/>
    <property type="match status" value="1"/>
</dbReference>
<dbReference type="InterPro" id="IPR040982">
    <property type="entry name" value="DNA_pol3_finger"/>
</dbReference>
<accession>A0A953LK17</accession>
<evidence type="ECO:0000256" key="3">
    <source>
        <dbReference type="ARBA" id="ARBA00022679"/>
    </source>
</evidence>
<reference evidence="11" key="1">
    <citation type="submission" date="2017-11" db="EMBL/GenBank/DDBJ databases">
        <title>Three new genomes from thermophilic consortium.</title>
        <authorList>
            <person name="Quaggio R."/>
            <person name="Amgarten D."/>
            <person name="Setubal J.C."/>
        </authorList>
    </citation>
    <scope>NUCLEOTIDE SEQUENCE</scope>
    <source>
        <strain evidence="11">ZCTH01-B2</strain>
    </source>
</reference>
<dbReference type="InterPro" id="IPR029460">
    <property type="entry name" value="DNAPol_HHH"/>
</dbReference>
<keyword evidence="3" id="KW-0808">Transferase</keyword>
<evidence type="ECO:0000256" key="9">
    <source>
        <dbReference type="ARBA" id="ARBA00049244"/>
    </source>
</evidence>
<evidence type="ECO:0000259" key="10">
    <source>
        <dbReference type="SMART" id="SM00481"/>
    </source>
</evidence>
<dbReference type="InterPro" id="IPR041931">
    <property type="entry name" value="DNA_pol3_alpha_thumb_dom"/>
</dbReference>
<dbReference type="GO" id="GO:0008408">
    <property type="term" value="F:3'-5' exonuclease activity"/>
    <property type="evidence" value="ECO:0007669"/>
    <property type="project" value="InterPro"/>
</dbReference>
<keyword evidence="2" id="KW-0963">Cytoplasm</keyword>
<dbReference type="RefSeq" id="WP_273381192.1">
    <property type="nucleotide sequence ID" value="NZ_PIUK01000254.1"/>
</dbReference>
<keyword evidence="6" id="KW-0227">DNA damage</keyword>
<dbReference type="InterPro" id="IPR023073">
    <property type="entry name" value="DnaE2"/>
</dbReference>
<dbReference type="GO" id="GO:0006281">
    <property type="term" value="P:DNA repair"/>
    <property type="evidence" value="ECO:0007669"/>
    <property type="project" value="UniProtKB-KW"/>
</dbReference>
<evidence type="ECO:0000256" key="1">
    <source>
        <dbReference type="ARBA" id="ARBA00012417"/>
    </source>
</evidence>
<dbReference type="InterPro" id="IPR016195">
    <property type="entry name" value="Pol/histidinol_Pase-like"/>
</dbReference>
<dbReference type="PANTHER" id="PTHR32294:SF4">
    <property type="entry name" value="ERROR-PRONE DNA POLYMERASE"/>
    <property type="match status" value="1"/>
</dbReference>
<dbReference type="InterPro" id="IPR011708">
    <property type="entry name" value="DNA_pol3_alpha_NTPase_dom"/>
</dbReference>
<dbReference type="SMART" id="SM00481">
    <property type="entry name" value="POLIIIAc"/>
    <property type="match status" value="1"/>
</dbReference>
<evidence type="ECO:0000256" key="7">
    <source>
        <dbReference type="ARBA" id="ARBA00022932"/>
    </source>
</evidence>
<dbReference type="Pfam" id="PF02811">
    <property type="entry name" value="PHP"/>
    <property type="match status" value="1"/>
</dbReference>
<name>A0A953LK17_SYMTR</name>
<comment type="catalytic activity">
    <reaction evidence="9">
        <text>DNA(n) + a 2'-deoxyribonucleoside 5'-triphosphate = DNA(n+1) + diphosphate</text>
        <dbReference type="Rhea" id="RHEA:22508"/>
        <dbReference type="Rhea" id="RHEA-COMP:17339"/>
        <dbReference type="Rhea" id="RHEA-COMP:17340"/>
        <dbReference type="ChEBI" id="CHEBI:33019"/>
        <dbReference type="ChEBI" id="CHEBI:61560"/>
        <dbReference type="ChEBI" id="CHEBI:173112"/>
        <dbReference type="EC" id="2.7.7.7"/>
    </reaction>
</comment>
<dbReference type="InterPro" id="IPR004013">
    <property type="entry name" value="PHP_dom"/>
</dbReference>
<evidence type="ECO:0000256" key="5">
    <source>
        <dbReference type="ARBA" id="ARBA00022705"/>
    </source>
</evidence>
<dbReference type="Pfam" id="PF07733">
    <property type="entry name" value="DNA_pol3_alpha"/>
    <property type="match status" value="1"/>
</dbReference>
<dbReference type="Gene3D" id="1.10.150.870">
    <property type="match status" value="1"/>
</dbReference>
<evidence type="ECO:0000313" key="12">
    <source>
        <dbReference type="Proteomes" id="UP000732377"/>
    </source>
</evidence>
<dbReference type="InterPro" id="IPR003141">
    <property type="entry name" value="Pol/His_phosphatase_N"/>
</dbReference>
<dbReference type="Proteomes" id="UP000732377">
    <property type="component" value="Unassembled WGS sequence"/>
</dbReference>
<dbReference type="Pfam" id="PF14579">
    <property type="entry name" value="HHH_6"/>
    <property type="match status" value="1"/>
</dbReference>
<keyword evidence="8" id="KW-0234">DNA repair</keyword>
<dbReference type="GO" id="GO:0003887">
    <property type="term" value="F:DNA-directed DNA polymerase activity"/>
    <property type="evidence" value="ECO:0007669"/>
    <property type="project" value="UniProtKB-KW"/>
</dbReference>
<dbReference type="NCBIfam" id="TIGR00594">
    <property type="entry name" value="polc"/>
    <property type="match status" value="1"/>
</dbReference>
<sequence>MSFVHLHVHSPFSFLDGASRLDDLIAEAALHGMPALALTDHNNVSGAVRFQRKAQEAGIQPIQGAELTLEGGYHLTLLATGPKGYANLNRLITAAHLGQEPRATPGAMFALAPGHDRLQPACPLSALSHDTDGLIALSGCRRGEIPSLILRGRLAEAEAAARRYAAWFPGRFYLELHDERLPGEQALNRALRDLGEALGLPLVVTSNVHHRTREEFFVHDLLTCVRTLTRIDQPHPERPLNDQRYLKPPEVMIERFREFPEAVKNTLAIAERCRPVLDLDARLHPEFQTPDGSHPAAYLTHLVYDGAARRYGRITERIRRRLEHELTIITRLGYEDYFLLVWDVVRFARERGIRCAGRGSAADSAVAYCLFITDVDAIERGLLFERFMSLERAEKPDIDIDFDARRRDEVAAYVYRKYGAEHVASVCTYNTFQARSAVRDLGKAMGFQEADLDYLAKRIPWHAGADEILTVMARYPELRQSGIPWHKFEQLVQAAERVARFPRFIGTHLGGLVISRRPLLEVTPLQMAAKGQVVCQFDKEYVEDLGLVKLDLLSLRTFTAVDDAVRAIGDIDYEQIPHGDATTYEMLGVGESIGVFQLESPAQRALQARLKPDRFEDIVASVAIIRPGPIKGNMVEPFLARRHGKEEVTYLHPKLKPILEKTYGVVLFQEQVIEIATAVAGFTPGEADQLRRVMTHARNREDMEAIGRLFRQKAAAAGVDPAVADTIFSYIQGYASYGFCEAHAAAFANTAYKTAYLVRHYPAEYFAALMSAQPMGYYPINTLAVEARRRGVGLLPVDINRSEEAFTVEEWSREAWEAFWGMEPFAPEYPATGKAIRIGLRAVKGVGEPAAAAILAARGGGEFRSLADLVRRTGGAVPRGPLEALVLAGAFDRLHSNRRAALWQVAHLLEAERIRQERGAGQAGLLDGDAPGLGAQAAEALEAASPQGTPAIADFGAAERYLKEYELTGLMVRTHFMRFVRERLAREGYLTAQEVRQRRAGELVKVAGLPVCPHRPPTRSGKIVVFLSLEDETGLIDLTIFEDVYQRYGHLIFTDPRPPLAALGRVDRRGGHVSITVNRLRLLDT</sequence>
<dbReference type="GO" id="GO:0006260">
    <property type="term" value="P:DNA replication"/>
    <property type="evidence" value="ECO:0007669"/>
    <property type="project" value="UniProtKB-KW"/>
</dbReference>
<protein>
    <recommendedName>
        <fullName evidence="1">DNA-directed DNA polymerase</fullName>
        <ecNumber evidence="1">2.7.7.7</ecNumber>
    </recommendedName>
</protein>
<dbReference type="EMBL" id="PIUK01000254">
    <property type="protein sequence ID" value="MBY6277819.1"/>
    <property type="molecule type" value="Genomic_DNA"/>
</dbReference>
<dbReference type="Gene3D" id="3.20.20.140">
    <property type="entry name" value="Metal-dependent hydrolases"/>
    <property type="match status" value="1"/>
</dbReference>
<proteinExistence type="inferred from homology"/>
<dbReference type="Pfam" id="PF17657">
    <property type="entry name" value="DNA_pol3_finger"/>
    <property type="match status" value="1"/>
</dbReference>
<gene>
    <name evidence="11" type="ORF">CWE10_16815</name>
</gene>
<keyword evidence="5" id="KW-0235">DNA replication</keyword>
<keyword evidence="4" id="KW-0548">Nucleotidyltransferase</keyword>
<evidence type="ECO:0000313" key="11">
    <source>
        <dbReference type="EMBL" id="MBY6277819.1"/>
    </source>
</evidence>
<dbReference type="SUPFAM" id="SSF89550">
    <property type="entry name" value="PHP domain-like"/>
    <property type="match status" value="1"/>
</dbReference>
<dbReference type="Gene3D" id="1.10.10.1600">
    <property type="entry name" value="Bacterial DNA polymerase III alpha subunit, thumb domain"/>
    <property type="match status" value="1"/>
</dbReference>
<evidence type="ECO:0000256" key="8">
    <source>
        <dbReference type="ARBA" id="ARBA00023204"/>
    </source>
</evidence>
<feature type="domain" description="Polymerase/histidinol phosphatase N-terminal" evidence="10">
    <location>
        <begin position="4"/>
        <end position="71"/>
    </location>
</feature>
<dbReference type="HAMAP" id="MF_01902">
    <property type="entry name" value="DNApol_error_prone"/>
    <property type="match status" value="1"/>
</dbReference>
<organism evidence="11 12">
    <name type="scientific">Symbiobacterium thermophilum</name>
    <dbReference type="NCBI Taxonomy" id="2734"/>
    <lineage>
        <taxon>Bacteria</taxon>
        <taxon>Bacillati</taxon>
        <taxon>Bacillota</taxon>
        <taxon>Clostridia</taxon>
        <taxon>Eubacteriales</taxon>
        <taxon>Symbiobacteriaceae</taxon>
        <taxon>Symbiobacterium</taxon>
    </lineage>
</organism>
<dbReference type="AlphaFoldDB" id="A0A953LK17"/>
<dbReference type="EC" id="2.7.7.7" evidence="1"/>
<dbReference type="InterPro" id="IPR004805">
    <property type="entry name" value="DnaE2/DnaE/PolC"/>
</dbReference>
<evidence type="ECO:0000256" key="2">
    <source>
        <dbReference type="ARBA" id="ARBA00022490"/>
    </source>
</evidence>
<evidence type="ECO:0000256" key="6">
    <source>
        <dbReference type="ARBA" id="ARBA00022763"/>
    </source>
</evidence>